<dbReference type="NCBIfam" id="NF004051">
    <property type="entry name" value="PRK05571.1"/>
    <property type="match status" value="1"/>
</dbReference>
<dbReference type="GO" id="GO:0005975">
    <property type="term" value="P:carbohydrate metabolic process"/>
    <property type="evidence" value="ECO:0007669"/>
    <property type="project" value="InterPro"/>
</dbReference>
<reference evidence="3" key="1">
    <citation type="journal article" date="2015" name="Genome Announc.">
        <title>Draft Genome Sequences of Anaerolinea thermolimosa IMO-1, Bellilinea caldifistulae GOMI-1, Leptolinea tardivitalis YMTK-2, Levilinea saccharolytica KIBI-1, Longilinea arvoryzae KOME-1, Previously Described as Members of the Class Anaerolineae (Chloroflexi).</title>
        <authorList>
            <person name="Matsuura N."/>
            <person name="Tourlousse M.D."/>
            <person name="Ohashi A."/>
            <person name="Hugenholtz P."/>
            <person name="Sekiguchi Y."/>
        </authorList>
    </citation>
    <scope>NUCLEOTIDE SEQUENCE</scope>
    <source>
        <strain evidence="3">KIBI-1</strain>
    </source>
</reference>
<proteinExistence type="inferred from homology"/>
<dbReference type="NCBIfam" id="TIGR01120">
    <property type="entry name" value="rpiB"/>
    <property type="match status" value="1"/>
</dbReference>
<evidence type="ECO:0000256" key="1">
    <source>
        <dbReference type="ARBA" id="ARBA00008754"/>
    </source>
</evidence>
<sequence length="188" mass="19779">MCPISEAEIQEIVRRVVAQNMGAVPAAVPQPSAKPAVGRSVVAIGADHGGVDLKDVLKKDLAELGYEVIDVGTQGKDAVDYPDFAAEVARLVSTGKAWRGVMIDGAGIGSCMVANKVPGVRAAMCYDDASAVNSREHNDANVLTLGVGLIGVNLARRILKIWLATDFGGGRHAGRVNKIIAVEKQYFK</sequence>
<dbReference type="GO" id="GO:0016861">
    <property type="term" value="F:intramolecular oxidoreductase activity, interconverting aldoses and ketoses"/>
    <property type="evidence" value="ECO:0007669"/>
    <property type="project" value="UniProtKB-ARBA"/>
</dbReference>
<dbReference type="RefSeq" id="WP_201778607.1">
    <property type="nucleotide sequence ID" value="NZ_BBXZ01000158.1"/>
</dbReference>
<dbReference type="AlphaFoldDB" id="A0A0M8JQ52"/>
<dbReference type="Gene3D" id="3.40.1400.10">
    <property type="entry name" value="Sugar-phosphate isomerase, RpiB/LacA/LacB"/>
    <property type="match status" value="1"/>
</dbReference>
<protein>
    <submittedName>
        <fullName evidence="3">Ribose-5-phosphate isomerase</fullName>
    </submittedName>
</protein>
<dbReference type="Pfam" id="PF02502">
    <property type="entry name" value="LacAB_rpiB"/>
    <property type="match status" value="1"/>
</dbReference>
<organism evidence="3">
    <name type="scientific">Levilinea saccharolytica</name>
    <dbReference type="NCBI Taxonomy" id="229921"/>
    <lineage>
        <taxon>Bacteria</taxon>
        <taxon>Bacillati</taxon>
        <taxon>Chloroflexota</taxon>
        <taxon>Anaerolineae</taxon>
        <taxon>Anaerolineales</taxon>
        <taxon>Anaerolineaceae</taxon>
        <taxon>Levilinea</taxon>
    </lineage>
</organism>
<name>A0A0M8JQ52_9CHLR</name>
<dbReference type="InterPro" id="IPR003500">
    <property type="entry name" value="RpiB_LacA_LacB"/>
</dbReference>
<dbReference type="PANTHER" id="PTHR30345:SF0">
    <property type="entry name" value="DNA DAMAGE-REPAIR_TOLERATION PROTEIN DRT102"/>
    <property type="match status" value="1"/>
</dbReference>
<dbReference type="InterPro" id="IPR004785">
    <property type="entry name" value="RpiB"/>
</dbReference>
<dbReference type="InterPro" id="IPR036569">
    <property type="entry name" value="RpiB_LacA_LacB_sf"/>
</dbReference>
<dbReference type="NCBIfam" id="TIGR00689">
    <property type="entry name" value="rpiB_lacA_lacB"/>
    <property type="match status" value="1"/>
</dbReference>
<comment type="similarity">
    <text evidence="1">Belongs to the LacAB/RpiB family.</text>
</comment>
<dbReference type="EMBL" id="DF967975">
    <property type="protein sequence ID" value="GAP19098.1"/>
    <property type="molecule type" value="Genomic_DNA"/>
</dbReference>
<accession>A0A0M8JQ52</accession>
<keyword evidence="2 3" id="KW-0413">Isomerase</keyword>
<dbReference type="SUPFAM" id="SSF89623">
    <property type="entry name" value="Ribose/Galactose isomerase RpiB/AlsB"/>
    <property type="match status" value="1"/>
</dbReference>
<evidence type="ECO:0000256" key="2">
    <source>
        <dbReference type="ARBA" id="ARBA00023235"/>
    </source>
</evidence>
<evidence type="ECO:0000313" key="3">
    <source>
        <dbReference type="EMBL" id="GAP19098.1"/>
    </source>
</evidence>
<gene>
    <name evidence="3" type="ORF">LSAC_02996</name>
</gene>
<dbReference type="PANTHER" id="PTHR30345">
    <property type="entry name" value="RIBOSE-5-PHOSPHATE ISOMERASE B"/>
    <property type="match status" value="1"/>
</dbReference>